<feature type="compositionally biased region" description="Basic and acidic residues" evidence="1">
    <location>
        <begin position="29"/>
        <end position="45"/>
    </location>
</feature>
<feature type="region of interest" description="Disordered" evidence="1">
    <location>
        <begin position="258"/>
        <end position="290"/>
    </location>
</feature>
<protein>
    <submittedName>
        <fullName evidence="2">Uncharacterized protein</fullName>
    </submittedName>
</protein>
<feature type="compositionally biased region" description="Polar residues" evidence="1">
    <location>
        <begin position="47"/>
        <end position="56"/>
    </location>
</feature>
<evidence type="ECO:0000256" key="1">
    <source>
        <dbReference type="SAM" id="MobiDB-lite"/>
    </source>
</evidence>
<sequence>MNDSQTAATSDPAPAYSADNKTSPPTHPDVLKARQELTVDAEERPGATTSRRPSSVNWGTAKKFLSAYAQTWVGMSPLWLMGEAIVPGQKVGGTFKKGARKLQGAALEVREAVSVSAKDVVVIIDERVQASQKGGVSELTKASEVIKAAGENALLVVTTSLEKVQQELQAHKELSPQLKRAVQHNSRDVIVLLDKGLRHPVVVTGISQFAKSKGIPHADALLRLASLGLTKILAAIPDVPLEGVEAVIEEVDAAELERTSTQEARDKAEMIGKSGDGAPPKVETDTSADPYAKMKKDNQCIVM</sequence>
<organism evidence="2 3">
    <name type="scientific">Exidia glandulosa HHB12029</name>
    <dbReference type="NCBI Taxonomy" id="1314781"/>
    <lineage>
        <taxon>Eukaryota</taxon>
        <taxon>Fungi</taxon>
        <taxon>Dikarya</taxon>
        <taxon>Basidiomycota</taxon>
        <taxon>Agaricomycotina</taxon>
        <taxon>Agaricomycetes</taxon>
        <taxon>Auriculariales</taxon>
        <taxon>Exidiaceae</taxon>
        <taxon>Exidia</taxon>
    </lineage>
</organism>
<feature type="compositionally biased region" description="Basic and acidic residues" evidence="1">
    <location>
        <begin position="258"/>
        <end position="270"/>
    </location>
</feature>
<dbReference type="InParanoid" id="A0A165E503"/>
<name>A0A165E503_EXIGL</name>
<dbReference type="Proteomes" id="UP000077266">
    <property type="component" value="Unassembled WGS sequence"/>
</dbReference>
<dbReference type="EMBL" id="KV426167">
    <property type="protein sequence ID" value="KZV86080.1"/>
    <property type="molecule type" value="Genomic_DNA"/>
</dbReference>
<accession>A0A165E503</accession>
<reference evidence="2 3" key="1">
    <citation type="journal article" date="2016" name="Mol. Biol. Evol.">
        <title>Comparative Genomics of Early-Diverging Mushroom-Forming Fungi Provides Insights into the Origins of Lignocellulose Decay Capabilities.</title>
        <authorList>
            <person name="Nagy L.G."/>
            <person name="Riley R."/>
            <person name="Tritt A."/>
            <person name="Adam C."/>
            <person name="Daum C."/>
            <person name="Floudas D."/>
            <person name="Sun H."/>
            <person name="Yadav J.S."/>
            <person name="Pangilinan J."/>
            <person name="Larsson K.H."/>
            <person name="Matsuura K."/>
            <person name="Barry K."/>
            <person name="Labutti K."/>
            <person name="Kuo R."/>
            <person name="Ohm R.A."/>
            <person name="Bhattacharya S.S."/>
            <person name="Shirouzu T."/>
            <person name="Yoshinaga Y."/>
            <person name="Martin F.M."/>
            <person name="Grigoriev I.V."/>
            <person name="Hibbett D.S."/>
        </authorList>
    </citation>
    <scope>NUCLEOTIDE SEQUENCE [LARGE SCALE GENOMIC DNA]</scope>
    <source>
        <strain evidence="2 3">HHB12029</strain>
    </source>
</reference>
<proteinExistence type="predicted"/>
<feature type="region of interest" description="Disordered" evidence="1">
    <location>
        <begin position="1"/>
        <end position="56"/>
    </location>
</feature>
<evidence type="ECO:0000313" key="2">
    <source>
        <dbReference type="EMBL" id="KZV86080.1"/>
    </source>
</evidence>
<gene>
    <name evidence="2" type="ORF">EXIGLDRAFT_841035</name>
</gene>
<keyword evidence="3" id="KW-1185">Reference proteome</keyword>
<evidence type="ECO:0000313" key="3">
    <source>
        <dbReference type="Proteomes" id="UP000077266"/>
    </source>
</evidence>
<dbReference type="AlphaFoldDB" id="A0A165E503"/>
<dbReference type="OrthoDB" id="3235947at2759"/>